<dbReference type="EMBL" id="KZ613553">
    <property type="protein sequence ID" value="PMD12330.1"/>
    <property type="molecule type" value="Genomic_DNA"/>
</dbReference>
<feature type="domain" description="Peptidase A1" evidence="9">
    <location>
        <begin position="93"/>
        <end position="399"/>
    </location>
</feature>
<gene>
    <name evidence="10" type="ORF">NA56DRAFT_587402</name>
</gene>
<keyword evidence="8" id="KW-0732">Signal</keyword>
<sequence>MLSSIVATLVIGAGISHAAPASGPIEGLFHNSSRSVPAVHNANYVRNGTAAMLKAYAKYHLKPTREMPISFTNALRKRQDGSVTAVPNGGSEYLVPVTIGGEPLNLDFDTGSSDLWVFSQLLPASDLVGHEYYNSSTSSTYRDLSGYKWSISYGDGSSASGVVGTDTVTVGGTTVTTQAVELANSISSEFQQDAADGLLGLAFSSINTVTPVQQQTFFDNAQSSLDSPLFAAYLPFNADGAYDFGYTDSSKYTGTIEYAAVDNSKGFWEYPSTSYKVGSTTYSQSGFTAISDTGTTLILMGDTAVDNYYAKVAGASYDSSQGGYTFPCSATLPTLSFLIGPSTYATITSSLMNFAPVSSSACFGSLQSVGSGSQNIYGDVFFNAYYGVFDASGPRFGFAPATSAGSSPPTSSLSSSPSSSTAAASSTSTTNSATTTSSSSSALTTTSSPSSTTTTASSSSPTITGGVFSRKGYLDAYTFDTQVGCLISAMTWYKSGTCATYIATPNGKLLTS</sequence>
<dbReference type="PROSITE" id="PS51767">
    <property type="entry name" value="PEPTIDASE_A1"/>
    <property type="match status" value="1"/>
</dbReference>
<evidence type="ECO:0000256" key="6">
    <source>
        <dbReference type="RuleBase" id="RU000454"/>
    </source>
</evidence>
<feature type="region of interest" description="Disordered" evidence="7">
    <location>
        <begin position="407"/>
        <end position="463"/>
    </location>
</feature>
<dbReference type="PANTHER" id="PTHR47966:SF2">
    <property type="entry name" value="ASPERGILLOPEPSIN-1-RELATED"/>
    <property type="match status" value="1"/>
</dbReference>
<dbReference type="InterPro" id="IPR033121">
    <property type="entry name" value="PEPTIDASE_A1"/>
</dbReference>
<dbReference type="FunFam" id="2.40.70.10:FF:000026">
    <property type="entry name" value="Endothiapepsin"/>
    <property type="match status" value="1"/>
</dbReference>
<proteinExistence type="inferred from homology"/>
<evidence type="ECO:0000256" key="1">
    <source>
        <dbReference type="ARBA" id="ARBA00007447"/>
    </source>
</evidence>
<feature type="active site" evidence="5">
    <location>
        <position position="109"/>
    </location>
</feature>
<evidence type="ECO:0000256" key="3">
    <source>
        <dbReference type="ARBA" id="ARBA00022750"/>
    </source>
</evidence>
<keyword evidence="3 6" id="KW-0064">Aspartyl protease</keyword>
<evidence type="ECO:0000313" key="10">
    <source>
        <dbReference type="EMBL" id="PMD12330.1"/>
    </source>
</evidence>
<name>A0A2J6PE62_9HELO</name>
<dbReference type="OrthoDB" id="2747330at2759"/>
<dbReference type="InterPro" id="IPR001461">
    <property type="entry name" value="Aspartic_peptidase_A1"/>
</dbReference>
<dbReference type="AlphaFoldDB" id="A0A2J6PE62"/>
<dbReference type="PANTHER" id="PTHR47966">
    <property type="entry name" value="BETA-SITE APP-CLEAVING ENZYME, ISOFORM A-RELATED"/>
    <property type="match status" value="1"/>
</dbReference>
<keyword evidence="4 6" id="KW-0378">Hydrolase</keyword>
<dbReference type="InterPro" id="IPR001969">
    <property type="entry name" value="Aspartic_peptidase_AS"/>
</dbReference>
<evidence type="ECO:0000256" key="4">
    <source>
        <dbReference type="ARBA" id="ARBA00022801"/>
    </source>
</evidence>
<protein>
    <submittedName>
        <fullName evidence="10">Acid protease</fullName>
    </submittedName>
</protein>
<keyword evidence="11" id="KW-1185">Reference proteome</keyword>
<feature type="chain" id="PRO_5014412858" evidence="8">
    <location>
        <begin position="19"/>
        <end position="512"/>
    </location>
</feature>
<feature type="compositionally biased region" description="Low complexity" evidence="7">
    <location>
        <begin position="407"/>
        <end position="462"/>
    </location>
</feature>
<evidence type="ECO:0000256" key="5">
    <source>
        <dbReference type="PIRSR" id="PIRSR601461-1"/>
    </source>
</evidence>
<feature type="active site" evidence="5">
    <location>
        <position position="292"/>
    </location>
</feature>
<comment type="similarity">
    <text evidence="1 6">Belongs to the peptidase A1 family.</text>
</comment>
<dbReference type="SUPFAM" id="SSF50630">
    <property type="entry name" value="Acid proteases"/>
    <property type="match status" value="1"/>
</dbReference>
<evidence type="ECO:0000259" key="9">
    <source>
        <dbReference type="PROSITE" id="PS51767"/>
    </source>
</evidence>
<dbReference type="GO" id="GO:0006508">
    <property type="term" value="P:proteolysis"/>
    <property type="evidence" value="ECO:0007669"/>
    <property type="project" value="UniProtKB-KW"/>
</dbReference>
<dbReference type="Pfam" id="PF00026">
    <property type="entry name" value="Asp"/>
    <property type="match status" value="1"/>
</dbReference>
<evidence type="ECO:0000256" key="7">
    <source>
        <dbReference type="SAM" id="MobiDB-lite"/>
    </source>
</evidence>
<feature type="signal peptide" evidence="8">
    <location>
        <begin position="1"/>
        <end position="18"/>
    </location>
</feature>
<dbReference type="Proteomes" id="UP000235672">
    <property type="component" value="Unassembled WGS sequence"/>
</dbReference>
<dbReference type="STRING" id="1745343.A0A2J6PE62"/>
<dbReference type="InterPro" id="IPR021109">
    <property type="entry name" value="Peptidase_aspartic_dom_sf"/>
</dbReference>
<reference evidence="10 11" key="1">
    <citation type="submission" date="2016-05" db="EMBL/GenBank/DDBJ databases">
        <title>A degradative enzymes factory behind the ericoid mycorrhizal symbiosis.</title>
        <authorList>
            <consortium name="DOE Joint Genome Institute"/>
            <person name="Martino E."/>
            <person name="Morin E."/>
            <person name="Grelet G."/>
            <person name="Kuo A."/>
            <person name="Kohler A."/>
            <person name="Daghino S."/>
            <person name="Barry K."/>
            <person name="Choi C."/>
            <person name="Cichocki N."/>
            <person name="Clum A."/>
            <person name="Copeland A."/>
            <person name="Hainaut M."/>
            <person name="Haridas S."/>
            <person name="Labutti K."/>
            <person name="Lindquist E."/>
            <person name="Lipzen A."/>
            <person name="Khouja H.-R."/>
            <person name="Murat C."/>
            <person name="Ohm R."/>
            <person name="Olson A."/>
            <person name="Spatafora J."/>
            <person name="Veneault-Fourrey C."/>
            <person name="Henrissat B."/>
            <person name="Grigoriev I."/>
            <person name="Martin F."/>
            <person name="Perotto S."/>
        </authorList>
    </citation>
    <scope>NUCLEOTIDE SEQUENCE [LARGE SCALE GENOMIC DNA]</scope>
    <source>
        <strain evidence="10 11">UAMH 7357</strain>
    </source>
</reference>
<dbReference type="CDD" id="cd06097">
    <property type="entry name" value="Aspergillopepsin_like"/>
    <property type="match status" value="1"/>
</dbReference>
<dbReference type="InterPro" id="IPR057328">
    <property type="entry name" value="RNaseT2L_C"/>
</dbReference>
<accession>A0A2J6PE62</accession>
<evidence type="ECO:0000256" key="8">
    <source>
        <dbReference type="SAM" id="SignalP"/>
    </source>
</evidence>
<dbReference type="PROSITE" id="PS00141">
    <property type="entry name" value="ASP_PROTEASE"/>
    <property type="match status" value="2"/>
</dbReference>
<dbReference type="Pfam" id="PF25488">
    <property type="entry name" value="RNaseT2L_C"/>
    <property type="match status" value="1"/>
</dbReference>
<dbReference type="InterPro" id="IPR034163">
    <property type="entry name" value="Aspergillopepsin-like_cat_dom"/>
</dbReference>
<dbReference type="GO" id="GO:0004190">
    <property type="term" value="F:aspartic-type endopeptidase activity"/>
    <property type="evidence" value="ECO:0007669"/>
    <property type="project" value="UniProtKB-KW"/>
</dbReference>
<dbReference type="Gene3D" id="2.40.70.10">
    <property type="entry name" value="Acid Proteases"/>
    <property type="match status" value="2"/>
</dbReference>
<evidence type="ECO:0000256" key="2">
    <source>
        <dbReference type="ARBA" id="ARBA00022670"/>
    </source>
</evidence>
<keyword evidence="2 6" id="KW-0645">Protease</keyword>
<evidence type="ECO:0000313" key="11">
    <source>
        <dbReference type="Proteomes" id="UP000235672"/>
    </source>
</evidence>
<dbReference type="PRINTS" id="PR00792">
    <property type="entry name" value="PEPSIN"/>
</dbReference>
<organism evidence="10 11">
    <name type="scientific">Hyaloscypha hepaticicola</name>
    <dbReference type="NCBI Taxonomy" id="2082293"/>
    <lineage>
        <taxon>Eukaryota</taxon>
        <taxon>Fungi</taxon>
        <taxon>Dikarya</taxon>
        <taxon>Ascomycota</taxon>
        <taxon>Pezizomycotina</taxon>
        <taxon>Leotiomycetes</taxon>
        <taxon>Helotiales</taxon>
        <taxon>Hyaloscyphaceae</taxon>
        <taxon>Hyaloscypha</taxon>
    </lineage>
</organism>